<dbReference type="InterPro" id="IPR050312">
    <property type="entry name" value="IolE/XylAMocC-like"/>
</dbReference>
<proteinExistence type="predicted"/>
<dbReference type="PANTHER" id="PTHR12110">
    <property type="entry name" value="HYDROXYPYRUVATE ISOMERASE"/>
    <property type="match status" value="1"/>
</dbReference>
<name>A0A6J6BX72_9ZZZZ</name>
<accession>A0A6J6BX72</accession>
<gene>
    <name evidence="2" type="ORF">UFOPK1419_00747</name>
</gene>
<dbReference type="Pfam" id="PF01261">
    <property type="entry name" value="AP_endonuc_2"/>
    <property type="match status" value="1"/>
</dbReference>
<dbReference type="InterPro" id="IPR013022">
    <property type="entry name" value="Xyl_isomerase-like_TIM-brl"/>
</dbReference>
<organism evidence="2">
    <name type="scientific">freshwater metagenome</name>
    <dbReference type="NCBI Taxonomy" id="449393"/>
    <lineage>
        <taxon>unclassified sequences</taxon>
        <taxon>metagenomes</taxon>
        <taxon>ecological metagenomes</taxon>
    </lineage>
</organism>
<dbReference type="InterPro" id="IPR036237">
    <property type="entry name" value="Xyl_isomerase-like_sf"/>
</dbReference>
<sequence length="343" mass="37546">MATVGFESEPCEKLPVNSCRKDPPISMVMFRPYLSSYDQPMTTSFLKRIASAPISWGICEVPGWGAMLPTKRVLSEMTSLGLPATELGAPGFFSDDSAELKDQLAEFNMSMIGGFTPVVLHDKSQEKATIEMALTTSKKFQEIGATHFVSCPVQTWDWANPEELSNDEVAQFFKMLAQVDQICKDHGLVQVVHPHLQTVVETKKDIDMVVDNSDVMWCLDTGHMTIGGQDTVEFAKKYASRVGHVHLKDVNMKSVPPVLARQQSIMEGVQQGLFTPLGQGDVPILETILALEAAGYQGWYVIEQDVAITGEMPGLGEGPISGMKQSVDYLHNVVAPALAKIGK</sequence>
<dbReference type="Gene3D" id="3.20.20.150">
    <property type="entry name" value="Divalent-metal-dependent TIM barrel enzymes"/>
    <property type="match status" value="1"/>
</dbReference>
<dbReference type="SUPFAM" id="SSF51658">
    <property type="entry name" value="Xylose isomerase-like"/>
    <property type="match status" value="1"/>
</dbReference>
<evidence type="ECO:0000313" key="2">
    <source>
        <dbReference type="EMBL" id="CAB4543496.1"/>
    </source>
</evidence>
<dbReference type="AlphaFoldDB" id="A0A6J6BX72"/>
<dbReference type="EMBL" id="CAEZSK010000112">
    <property type="protein sequence ID" value="CAB4543496.1"/>
    <property type="molecule type" value="Genomic_DNA"/>
</dbReference>
<protein>
    <submittedName>
        <fullName evidence="2">Unannotated protein</fullName>
    </submittedName>
</protein>
<reference evidence="2" key="1">
    <citation type="submission" date="2020-05" db="EMBL/GenBank/DDBJ databases">
        <authorList>
            <person name="Chiriac C."/>
            <person name="Salcher M."/>
            <person name="Ghai R."/>
            <person name="Kavagutti S V."/>
        </authorList>
    </citation>
    <scope>NUCLEOTIDE SEQUENCE</scope>
</reference>
<evidence type="ECO:0000259" key="1">
    <source>
        <dbReference type="Pfam" id="PF01261"/>
    </source>
</evidence>
<feature type="domain" description="Xylose isomerase-like TIM barrel" evidence="1">
    <location>
        <begin position="81"/>
        <end position="305"/>
    </location>
</feature>
<dbReference type="PANTHER" id="PTHR12110:SF41">
    <property type="entry name" value="INOSOSE DEHYDRATASE"/>
    <property type="match status" value="1"/>
</dbReference>